<name>A0A1B1UDZ2_9BRAD</name>
<protein>
    <recommendedName>
        <fullName evidence="3">PE-PGRS family protein</fullName>
    </recommendedName>
</protein>
<evidence type="ECO:0000313" key="2">
    <source>
        <dbReference type="Proteomes" id="UP000092839"/>
    </source>
</evidence>
<proteinExistence type="predicted"/>
<dbReference type="OrthoDB" id="8019375at2"/>
<dbReference type="Proteomes" id="UP000092839">
    <property type="component" value="Chromosome"/>
</dbReference>
<evidence type="ECO:0000313" key="1">
    <source>
        <dbReference type="EMBL" id="ANW00965.1"/>
    </source>
</evidence>
<sequence>MDHRSVTDPVHSVPLGRKDLLGHDLPGSLWLSADSWSRFPIHTGDNSAGDGGRGYFAGSLIHSSYAGFEPLNVAWPGVHATALAHQTNIAYFDQSATQIAGVGGDGGNWNAASGGGVGAFGPPGFGAIATGGNSAGNGGDGYFFGAMVHAPVAVYAPINIAVAGYNSSAHADQTNNVVLDQSAFQMAGVGGDGGSGNAAIGGGVSVVGTGQGPHQPIGWSGLAHGGMGSNVIASGDNDAGNGGDGYFYGGIVHASFALYYPINIAVAGYNSTANAEQTNNVVFDQSAFQMAGVGGDGGNGNHAIGGTVDILSSIFDLIGSDVIATGNNSAGNGGNGHFSGSMIDIDVAIYVPINIAVAGYNSTAEAHQSNNVVFDQSTIQIAGTGGDGGHGNAALGGDFAMQLLSDLHLLDHA</sequence>
<dbReference type="EMBL" id="CP016428">
    <property type="protein sequence ID" value="ANW00965.1"/>
    <property type="molecule type" value="Genomic_DNA"/>
</dbReference>
<dbReference type="KEGG" id="bic:LMTR13_13055"/>
<reference evidence="1 2" key="1">
    <citation type="submission" date="2016-07" db="EMBL/GenBank/DDBJ databases">
        <title>Complete genome sequence of Bradyrhizobium icense LMTR 13T, a potential inoculant strain isolated from lima bean (Phaseolus lunatus) in Peru.</title>
        <authorList>
            <person name="Ormeno-Orrillo E."/>
            <person name="Duran D."/>
            <person name="Rogel M.A."/>
            <person name="Rey L."/>
            <person name="Imperial J."/>
            <person name="Ruiz-Argueso T."/>
            <person name="Martinez-Romero E."/>
        </authorList>
    </citation>
    <scope>NUCLEOTIDE SEQUENCE [LARGE SCALE GENOMIC DNA]</scope>
    <source>
        <strain evidence="1 2">LMTR 13</strain>
    </source>
</reference>
<dbReference type="AlphaFoldDB" id="A0A1B1UDZ2"/>
<accession>A0A1B1UDZ2</accession>
<organism evidence="1 2">
    <name type="scientific">Bradyrhizobium icense</name>
    <dbReference type="NCBI Taxonomy" id="1274631"/>
    <lineage>
        <taxon>Bacteria</taxon>
        <taxon>Pseudomonadati</taxon>
        <taxon>Pseudomonadota</taxon>
        <taxon>Alphaproteobacteria</taxon>
        <taxon>Hyphomicrobiales</taxon>
        <taxon>Nitrobacteraceae</taxon>
        <taxon>Bradyrhizobium</taxon>
    </lineage>
</organism>
<evidence type="ECO:0008006" key="3">
    <source>
        <dbReference type="Google" id="ProtNLM"/>
    </source>
</evidence>
<keyword evidence="2" id="KW-1185">Reference proteome</keyword>
<dbReference type="STRING" id="1274631.LMTR13_13055"/>
<gene>
    <name evidence="1" type="ORF">LMTR13_13055</name>
</gene>
<dbReference type="RefSeq" id="WP_065728236.1">
    <property type="nucleotide sequence ID" value="NZ_CP016428.1"/>
</dbReference>